<name>A0ABQ6MWQ8_9STRA</name>
<protein>
    <submittedName>
        <fullName evidence="1">Uncharacterized protein</fullName>
    </submittedName>
</protein>
<comment type="caution">
    <text evidence="1">The sequence shown here is derived from an EMBL/GenBank/DDBJ whole genome shotgun (WGS) entry which is preliminary data.</text>
</comment>
<dbReference type="Proteomes" id="UP001165060">
    <property type="component" value="Unassembled WGS sequence"/>
</dbReference>
<proteinExistence type="predicted"/>
<reference evidence="1 2" key="1">
    <citation type="journal article" date="2023" name="Commun. Biol.">
        <title>Genome analysis of Parmales, the sister group of diatoms, reveals the evolutionary specialization of diatoms from phago-mixotrophs to photoautotrophs.</title>
        <authorList>
            <person name="Ban H."/>
            <person name="Sato S."/>
            <person name="Yoshikawa S."/>
            <person name="Yamada K."/>
            <person name="Nakamura Y."/>
            <person name="Ichinomiya M."/>
            <person name="Sato N."/>
            <person name="Blanc-Mathieu R."/>
            <person name="Endo H."/>
            <person name="Kuwata A."/>
            <person name="Ogata H."/>
        </authorList>
    </citation>
    <scope>NUCLEOTIDE SEQUENCE [LARGE SCALE GENOMIC DNA]</scope>
</reference>
<feature type="non-terminal residue" evidence="1">
    <location>
        <position position="1"/>
    </location>
</feature>
<evidence type="ECO:0000313" key="1">
    <source>
        <dbReference type="EMBL" id="GMI34159.1"/>
    </source>
</evidence>
<accession>A0ABQ6MWQ8</accession>
<gene>
    <name evidence="1" type="ORF">TeGR_g14037</name>
</gene>
<keyword evidence="2" id="KW-1185">Reference proteome</keyword>
<sequence>VDTVECPAPVNTFCYTTYLADSYGDGWNGNVLSFTDSASGEAIMTLTQTTGTGEDDDSDPCACDADGIMEDGVDMTAPGCGLHGYNWNWCYVVSMDCEDGAPDSGYLYRDCDPAVDNVANADNDNTAVFIPAFE</sequence>
<organism evidence="1 2">
    <name type="scientific">Tetraparma gracilis</name>
    <dbReference type="NCBI Taxonomy" id="2962635"/>
    <lineage>
        <taxon>Eukaryota</taxon>
        <taxon>Sar</taxon>
        <taxon>Stramenopiles</taxon>
        <taxon>Ochrophyta</taxon>
        <taxon>Bolidophyceae</taxon>
        <taxon>Parmales</taxon>
        <taxon>Triparmaceae</taxon>
        <taxon>Tetraparma</taxon>
    </lineage>
</organism>
<dbReference type="EMBL" id="BRYB01004613">
    <property type="protein sequence ID" value="GMI34159.1"/>
    <property type="molecule type" value="Genomic_DNA"/>
</dbReference>
<evidence type="ECO:0000313" key="2">
    <source>
        <dbReference type="Proteomes" id="UP001165060"/>
    </source>
</evidence>